<evidence type="ECO:0000259" key="9">
    <source>
        <dbReference type="Pfam" id="PF20638"/>
    </source>
</evidence>
<dbReference type="GO" id="GO:0044233">
    <property type="term" value="C:mitochondria-associated endoplasmic reticulum membrane contact site"/>
    <property type="evidence" value="ECO:0007669"/>
    <property type="project" value="TreeGrafter"/>
</dbReference>
<comment type="subunit">
    <text evidence="6">Conjugated with ATG12.</text>
</comment>
<dbReference type="AlphaFoldDB" id="A0AA35QDW4"/>
<evidence type="ECO:0000256" key="3">
    <source>
        <dbReference type="ARBA" id="ARBA00022499"/>
    </source>
</evidence>
<dbReference type="GO" id="GO:0019776">
    <property type="term" value="F:Atg8-family ligase activity"/>
    <property type="evidence" value="ECO:0007669"/>
    <property type="project" value="TreeGrafter"/>
</dbReference>
<dbReference type="Gene3D" id="3.10.20.620">
    <property type="match status" value="1"/>
</dbReference>
<protein>
    <recommendedName>
        <fullName evidence="6">Autophagy protein 5</fullName>
    </recommendedName>
</protein>
<comment type="function">
    <text evidence="6">Involved in cytoplasm to vacuole transport (Cvt) and autophagic vesicle formation.</text>
</comment>
<dbReference type="InterPro" id="IPR007239">
    <property type="entry name" value="Atg5"/>
</dbReference>
<keyword evidence="3 6" id="KW-1017">Isopeptide bond</keyword>
<feature type="domain" description="Autophagy protein ATG5 UblB" evidence="7">
    <location>
        <begin position="165"/>
        <end position="264"/>
    </location>
</feature>
<reference evidence="10" key="1">
    <citation type="submission" date="2023-01" db="EMBL/GenBank/DDBJ databases">
        <authorList>
            <person name="Piombo E."/>
        </authorList>
    </citation>
    <scope>NUCLEOTIDE SEQUENCE</scope>
</reference>
<dbReference type="Pfam" id="PF20637">
    <property type="entry name" value="ATG5_HBR"/>
    <property type="match status" value="1"/>
</dbReference>
<dbReference type="Gene3D" id="3.10.20.90">
    <property type="entry name" value="Phosphatidylinositol 3-kinase Catalytic Subunit, Chain A, domain 1"/>
    <property type="match status" value="1"/>
</dbReference>
<dbReference type="GO" id="GO:0061908">
    <property type="term" value="C:phagophore"/>
    <property type="evidence" value="ECO:0007669"/>
    <property type="project" value="TreeGrafter"/>
</dbReference>
<dbReference type="GO" id="GO:0034274">
    <property type="term" value="C:Atg12-Atg5-Atg16 complex"/>
    <property type="evidence" value="ECO:0007669"/>
    <property type="project" value="TreeGrafter"/>
</dbReference>
<dbReference type="GO" id="GO:0034727">
    <property type="term" value="P:piecemeal microautophagy of the nucleus"/>
    <property type="evidence" value="ECO:0007669"/>
    <property type="project" value="TreeGrafter"/>
</dbReference>
<dbReference type="InterPro" id="IPR048939">
    <property type="entry name" value="ATG5_UblA"/>
</dbReference>
<comment type="caution">
    <text evidence="10">The sequence shown here is derived from an EMBL/GenBank/DDBJ whole genome shotgun (WGS) entry which is preliminary data.</text>
</comment>
<dbReference type="PANTHER" id="PTHR13040:SF2">
    <property type="entry name" value="AUTOPHAGY PROTEIN 5"/>
    <property type="match status" value="1"/>
</dbReference>
<dbReference type="PANTHER" id="PTHR13040">
    <property type="entry name" value="AUTOPHAGY PROTEIN 5"/>
    <property type="match status" value="1"/>
</dbReference>
<dbReference type="InterPro" id="IPR042526">
    <property type="entry name" value="Atg5_HR"/>
</dbReference>
<organism evidence="10 11">
    <name type="scientific">Clonostachys chloroleuca</name>
    <dbReference type="NCBI Taxonomy" id="1926264"/>
    <lineage>
        <taxon>Eukaryota</taxon>
        <taxon>Fungi</taxon>
        <taxon>Dikarya</taxon>
        <taxon>Ascomycota</taxon>
        <taxon>Pezizomycotina</taxon>
        <taxon>Sordariomycetes</taxon>
        <taxon>Hypocreomycetidae</taxon>
        <taxon>Hypocreales</taxon>
        <taxon>Bionectriaceae</taxon>
        <taxon>Clonostachys</taxon>
    </lineage>
</organism>
<keyword evidence="5 6" id="KW-0072">Autophagy</keyword>
<evidence type="ECO:0000313" key="11">
    <source>
        <dbReference type="Proteomes" id="UP001160390"/>
    </source>
</evidence>
<keyword evidence="6" id="KW-0472">Membrane</keyword>
<evidence type="ECO:0000256" key="1">
    <source>
        <dbReference type="ARBA" id="ARBA00004623"/>
    </source>
</evidence>
<feature type="domain" description="Autophagy protein ATG5 alpha-helical bundle region" evidence="8">
    <location>
        <begin position="114"/>
        <end position="158"/>
    </location>
</feature>
<name>A0AA35QDW4_9HYPO</name>
<keyword evidence="6" id="KW-0813">Transport</keyword>
<dbReference type="InterPro" id="IPR048940">
    <property type="entry name" value="ATG5_HBR"/>
</dbReference>
<dbReference type="Gene3D" id="1.10.246.190">
    <property type="entry name" value="Autophagy protein Apg5, helix rich domain"/>
    <property type="match status" value="1"/>
</dbReference>
<proteinExistence type="inferred from homology"/>
<gene>
    <name evidence="10" type="ORF">CCHLO57077_00004316</name>
</gene>
<evidence type="ECO:0000256" key="5">
    <source>
        <dbReference type="ARBA" id="ARBA00023006"/>
    </source>
</evidence>
<evidence type="ECO:0000313" key="10">
    <source>
        <dbReference type="EMBL" id="CAI6100161.1"/>
    </source>
</evidence>
<evidence type="ECO:0000256" key="6">
    <source>
        <dbReference type="RuleBase" id="RU361202"/>
    </source>
</evidence>
<evidence type="ECO:0000259" key="8">
    <source>
        <dbReference type="Pfam" id="PF20637"/>
    </source>
</evidence>
<dbReference type="Pfam" id="PF04106">
    <property type="entry name" value="ATG5_UblB"/>
    <property type="match status" value="1"/>
</dbReference>
<accession>A0AA35QDW4</accession>
<comment type="similarity">
    <text evidence="2 6">Belongs to the ATG5 family.</text>
</comment>
<sequence>MSASISQTLWNARIPLHITHPSSRTSPFIVSVPRFSYLALLLPRLSAFFSTPCSSFHFEDVQLRNLAVGLLVDLYQPHLPWRLTVNDGVGWDIGDTFINSVKEAISMCANSTTQADFIRNGNANQIMKMSKDHTTQLWNSVVDNDYATFSRINSRLLNAPTALRNVPVRIYIPSSPMSSSSAPSEAAAGSFKVVQALVPAVGPDRKPQLLGQALKKLMPMLFPSTRDPILAGLILHGAPVPFQAPLESLMREAAYPDGWLCLVVVV</sequence>
<evidence type="ECO:0000256" key="2">
    <source>
        <dbReference type="ARBA" id="ARBA00006910"/>
    </source>
</evidence>
<dbReference type="InterPro" id="IPR042527">
    <property type="entry name" value="Atg5_UblA_dom_sf"/>
</dbReference>
<dbReference type="GO" id="GO:0005776">
    <property type="term" value="C:autophagosome"/>
    <property type="evidence" value="ECO:0007669"/>
    <property type="project" value="TreeGrafter"/>
</dbReference>
<dbReference type="Proteomes" id="UP001160390">
    <property type="component" value="Unassembled WGS sequence"/>
</dbReference>
<keyword evidence="11" id="KW-1185">Reference proteome</keyword>
<dbReference type="GO" id="GO:0034045">
    <property type="term" value="C:phagophore assembly site membrane"/>
    <property type="evidence" value="ECO:0007669"/>
    <property type="project" value="UniProtKB-SubCell"/>
</dbReference>
<dbReference type="EMBL" id="CABFNP030001338">
    <property type="protein sequence ID" value="CAI6100161.1"/>
    <property type="molecule type" value="Genomic_DNA"/>
</dbReference>
<evidence type="ECO:0000256" key="4">
    <source>
        <dbReference type="ARBA" id="ARBA00022843"/>
    </source>
</evidence>
<keyword evidence="4 6" id="KW-0832">Ubl conjugation</keyword>
<evidence type="ECO:0000259" key="7">
    <source>
        <dbReference type="Pfam" id="PF04106"/>
    </source>
</evidence>
<dbReference type="InterPro" id="IPR048318">
    <property type="entry name" value="ATG5_UblB"/>
</dbReference>
<dbReference type="GO" id="GO:0000422">
    <property type="term" value="P:autophagy of mitochondrion"/>
    <property type="evidence" value="ECO:0007669"/>
    <property type="project" value="TreeGrafter"/>
</dbReference>
<comment type="subcellular location">
    <subcellularLocation>
        <location evidence="1 6">Preautophagosomal structure membrane</location>
        <topology evidence="1 6">Peripheral membrane protein</topology>
    </subcellularLocation>
</comment>
<feature type="domain" description="Autophagy protein ATG5 UblA" evidence="9">
    <location>
        <begin position="9"/>
        <end position="86"/>
    </location>
</feature>
<dbReference type="GO" id="GO:0006995">
    <property type="term" value="P:cellular response to nitrogen starvation"/>
    <property type="evidence" value="ECO:0007669"/>
    <property type="project" value="TreeGrafter"/>
</dbReference>
<dbReference type="Pfam" id="PF20638">
    <property type="entry name" value="ATG5_UblA"/>
    <property type="match status" value="1"/>
</dbReference>